<reference evidence="4" key="1">
    <citation type="submission" date="2023-01" db="EMBL/GenBank/DDBJ databases">
        <authorList>
            <person name="Van Ghelder C."/>
            <person name="Rancurel C."/>
        </authorList>
    </citation>
    <scope>NUCLEOTIDE SEQUENCE</scope>
    <source>
        <strain evidence="4">CNCM I-4278</strain>
    </source>
</reference>
<dbReference type="InterPro" id="IPR025496">
    <property type="entry name" value="DUF4387"/>
</dbReference>
<accession>A0A9W4XUH4</accession>
<dbReference type="OrthoDB" id="5863171at2759"/>
<keyword evidence="5" id="KW-1185">Reference proteome</keyword>
<dbReference type="AlphaFoldDB" id="A0A9W4XUH4"/>
<dbReference type="InterPro" id="IPR010839">
    <property type="entry name" value="AtuA_N"/>
</dbReference>
<organism evidence="4 5">
    <name type="scientific">Periconia digitata</name>
    <dbReference type="NCBI Taxonomy" id="1303443"/>
    <lineage>
        <taxon>Eukaryota</taxon>
        <taxon>Fungi</taxon>
        <taxon>Dikarya</taxon>
        <taxon>Ascomycota</taxon>
        <taxon>Pezizomycotina</taxon>
        <taxon>Dothideomycetes</taxon>
        <taxon>Pleosporomycetidae</taxon>
        <taxon>Pleosporales</taxon>
        <taxon>Massarineae</taxon>
        <taxon>Periconiaceae</taxon>
        <taxon>Periconia</taxon>
    </lineage>
</organism>
<evidence type="ECO:0000256" key="1">
    <source>
        <dbReference type="SAM" id="MobiDB-lite"/>
    </source>
</evidence>
<comment type="caution">
    <text evidence="4">The sequence shown here is derived from an EMBL/GenBank/DDBJ whole genome shotgun (WGS) entry which is preliminary data.</text>
</comment>
<evidence type="ECO:0000259" key="3">
    <source>
        <dbReference type="Pfam" id="PF14330"/>
    </source>
</evidence>
<sequence>MTESATASRNGPRPLVNIVTPVGMLGYGLKEQETAQAIVDVYRNGALTAIVLDSGSTDSGPEKLALGTMSAPRSNYVKDLTHLLRLGKLYKVPVIFGSAGGDGSDDHVREMIKIIEEIAEEKGNEQYNIKTVAIFSNIDKNYVHEKLRNGAVSGCGAPVPPLNPEDIDLAPRICSQMGPEPFYDAMVANPGFDVIAGGRAYDPAPYVAYAAYATKTNFQDTMSEQKKKLFGAFTHMGKIMECGAACARPKSQGVTGIVYEDASFDLIPHDPASRCTPLSVSAHTLYEKTRPDILSGPGGWLDLTGTTYEQMADNRSVRCRGASFTFSRDAGKNYQIKLEGAKVQGYRAQYMGSYHDPILLDQIDLVLDRIKMYVNFQHHETRDTWEIDWHVYGRNTIEKTTGKPGEIFLIGEAIAPTQELANSLVATARVASVHIPYPGMKATAGAFAYGLGGKMEIPLGPCAEFCIYHLVDLEEGEERLALESSPETANGLYRQETYTIGRGAPPTPPLPNEQTSSESSPVVKPGKIFSIPHDDQPDPSTLPVPRTLGALASVVRSKNSGPFELTFDIMFQTDREYYMVKEAGFLTKANIAQLYELEEKEVVWSGFFDQALAWKATIPRRVRGRNQPNGGFMESDVHGSQKYMPLFDMALPESLVAQLEALR</sequence>
<evidence type="ECO:0000259" key="2">
    <source>
        <dbReference type="Pfam" id="PF07287"/>
    </source>
</evidence>
<dbReference type="Pfam" id="PF07287">
    <property type="entry name" value="AtuA"/>
    <property type="match status" value="1"/>
</dbReference>
<evidence type="ECO:0008006" key="6">
    <source>
        <dbReference type="Google" id="ProtNLM"/>
    </source>
</evidence>
<dbReference type="Proteomes" id="UP001152607">
    <property type="component" value="Unassembled WGS sequence"/>
</dbReference>
<proteinExistence type="predicted"/>
<feature type="domain" description="Acyclic terpene utilisation N-terminal" evidence="2">
    <location>
        <begin position="177"/>
        <end position="442"/>
    </location>
</feature>
<evidence type="ECO:0000313" key="5">
    <source>
        <dbReference type="Proteomes" id="UP001152607"/>
    </source>
</evidence>
<protein>
    <recommendedName>
        <fullName evidence="6">Caib baif family enzyme</fullName>
    </recommendedName>
</protein>
<dbReference type="Pfam" id="PF14330">
    <property type="entry name" value="DUF4387"/>
    <property type="match status" value="1"/>
</dbReference>
<gene>
    <name evidence="4" type="ORF">PDIGIT_LOCUS6375</name>
</gene>
<name>A0A9W4XUH4_9PLEO</name>
<dbReference type="EMBL" id="CAOQHR010000004">
    <property type="protein sequence ID" value="CAI6333337.1"/>
    <property type="molecule type" value="Genomic_DNA"/>
</dbReference>
<feature type="region of interest" description="Disordered" evidence="1">
    <location>
        <begin position="499"/>
        <end position="540"/>
    </location>
</feature>
<evidence type="ECO:0000313" key="4">
    <source>
        <dbReference type="EMBL" id="CAI6333337.1"/>
    </source>
</evidence>
<feature type="domain" description="DUF4387" evidence="3">
    <location>
        <begin position="549"/>
        <end position="649"/>
    </location>
</feature>